<feature type="compositionally biased region" description="Basic residues" evidence="1">
    <location>
        <begin position="26"/>
        <end position="43"/>
    </location>
</feature>
<dbReference type="Proteomes" id="UP001589627">
    <property type="component" value="Unassembled WGS sequence"/>
</dbReference>
<proteinExistence type="predicted"/>
<feature type="region of interest" description="Disordered" evidence="1">
    <location>
        <begin position="1"/>
        <end position="43"/>
    </location>
</feature>
<dbReference type="RefSeq" id="WP_378213161.1">
    <property type="nucleotide sequence ID" value="NZ_JBHLZP010000869.1"/>
</dbReference>
<gene>
    <name evidence="3" type="ORF">ACFFNX_48245</name>
</gene>
<reference evidence="3 4" key="1">
    <citation type="submission" date="2024-09" db="EMBL/GenBank/DDBJ databases">
        <authorList>
            <person name="Sun Q."/>
            <person name="Mori K."/>
        </authorList>
    </citation>
    <scope>NUCLEOTIDE SEQUENCE [LARGE SCALE GENOMIC DNA]</scope>
    <source>
        <strain evidence="3 4">TBRC 0563</strain>
    </source>
</reference>
<keyword evidence="4" id="KW-1185">Reference proteome</keyword>
<evidence type="ECO:0000256" key="1">
    <source>
        <dbReference type="SAM" id="MobiDB-lite"/>
    </source>
</evidence>
<keyword evidence="2" id="KW-0472">Membrane</keyword>
<feature type="transmembrane region" description="Helical" evidence="2">
    <location>
        <begin position="46"/>
        <end position="66"/>
    </location>
</feature>
<sequence length="68" mass="7501">MSTDVSSMKLAAAEHRRVVARESARARPRPASRPPRRPRRRRSRQLVAALALVIVAGFLLGLGLPIHP</sequence>
<feature type="compositionally biased region" description="Basic and acidic residues" evidence="1">
    <location>
        <begin position="12"/>
        <end position="25"/>
    </location>
</feature>
<dbReference type="EMBL" id="JBHLZP010000869">
    <property type="protein sequence ID" value="MFB9839965.1"/>
    <property type="molecule type" value="Genomic_DNA"/>
</dbReference>
<evidence type="ECO:0000313" key="3">
    <source>
        <dbReference type="EMBL" id="MFB9839965.1"/>
    </source>
</evidence>
<evidence type="ECO:0000313" key="4">
    <source>
        <dbReference type="Proteomes" id="UP001589627"/>
    </source>
</evidence>
<protein>
    <submittedName>
        <fullName evidence="3">Uncharacterized protein</fullName>
    </submittedName>
</protein>
<accession>A0ABV5YY12</accession>
<keyword evidence="2" id="KW-1133">Transmembrane helix</keyword>
<organism evidence="3 4">
    <name type="scientific">Actinoallomurus acaciae</name>
    <dbReference type="NCBI Taxonomy" id="502577"/>
    <lineage>
        <taxon>Bacteria</taxon>
        <taxon>Bacillati</taxon>
        <taxon>Actinomycetota</taxon>
        <taxon>Actinomycetes</taxon>
        <taxon>Streptosporangiales</taxon>
        <taxon>Thermomonosporaceae</taxon>
        <taxon>Actinoallomurus</taxon>
    </lineage>
</organism>
<comment type="caution">
    <text evidence="3">The sequence shown here is derived from an EMBL/GenBank/DDBJ whole genome shotgun (WGS) entry which is preliminary data.</text>
</comment>
<name>A0ABV5YY12_9ACTN</name>
<keyword evidence="2" id="KW-0812">Transmembrane</keyword>
<evidence type="ECO:0000256" key="2">
    <source>
        <dbReference type="SAM" id="Phobius"/>
    </source>
</evidence>